<sequence length="204" mass="22838">MDKQLITDILIDTNAISLNFENKFTWASGIISPIYCDNRVLLSFVKQRDIIIDSFIDSIKKNYPNVELIAGVATSGIGFAAMISQKMGLPMIYVRTKSKDHGKNSQVEGIIKENQKIVVIEDLISTGQSVLNVCEVLKTNKSNVLGVQAIFTYDLLKAKTNFANQNVILNTLSNRKFLIKSMKKSNSFTDENINDLYIFFNSLG</sequence>
<feature type="domain" description="Phosphoribosyltransferase" evidence="7">
    <location>
        <begin position="65"/>
        <end position="145"/>
    </location>
</feature>
<evidence type="ECO:0000256" key="4">
    <source>
        <dbReference type="ARBA" id="ARBA00022679"/>
    </source>
</evidence>
<dbReference type="HAMAP" id="MF_01208">
    <property type="entry name" value="PyrE"/>
    <property type="match status" value="1"/>
</dbReference>
<keyword evidence="3 6" id="KW-0328">Glycosyltransferase</keyword>
<comment type="pathway">
    <text evidence="1 6">Pyrimidine metabolism; UMP biosynthesis via de novo pathway; UMP from orotate: step 1/2.</text>
</comment>
<dbReference type="AlphaFoldDB" id="A0A6I6C8Q3"/>
<name>A0A6I6C8Q3_9MOLU</name>
<feature type="binding site" evidence="6">
    <location>
        <position position="95"/>
    </location>
    <ligand>
        <name>5-phospho-alpha-D-ribose 1-diphosphate</name>
        <dbReference type="ChEBI" id="CHEBI:58017"/>
        <note>ligand shared between dimeric partners</note>
    </ligand>
</feature>
<dbReference type="EC" id="2.4.2.10" evidence="2 6"/>
<evidence type="ECO:0000256" key="2">
    <source>
        <dbReference type="ARBA" id="ARBA00011971"/>
    </source>
</evidence>
<dbReference type="InterPro" id="IPR029057">
    <property type="entry name" value="PRTase-like"/>
</dbReference>
<dbReference type="Gene3D" id="3.40.50.2020">
    <property type="match status" value="1"/>
</dbReference>
<evidence type="ECO:0000313" key="8">
    <source>
        <dbReference type="EMBL" id="QGS52046.1"/>
    </source>
</evidence>
<dbReference type="OrthoDB" id="9803963at2"/>
<keyword evidence="4 6" id="KW-0808">Transferase</keyword>
<dbReference type="EMBL" id="CP046276">
    <property type="protein sequence ID" value="QGS52046.1"/>
    <property type="molecule type" value="Genomic_DNA"/>
</dbReference>
<dbReference type="Proteomes" id="UP000424468">
    <property type="component" value="Chromosome"/>
</dbReference>
<dbReference type="PANTHER" id="PTHR19278">
    <property type="entry name" value="OROTATE PHOSPHORIBOSYLTRANSFERASE"/>
    <property type="match status" value="1"/>
</dbReference>
<keyword evidence="6" id="KW-0460">Magnesium</keyword>
<feature type="binding site" evidence="6">
    <location>
        <position position="101"/>
    </location>
    <ligand>
        <name>5-phospho-alpha-D-ribose 1-diphosphate</name>
        <dbReference type="ChEBI" id="CHEBI:58017"/>
        <note>ligand shared between dimeric partners</note>
    </ligand>
</feature>
<comment type="subunit">
    <text evidence="6">Homodimer.</text>
</comment>
<dbReference type="InterPro" id="IPR000836">
    <property type="entry name" value="PRTase_dom"/>
</dbReference>
<evidence type="ECO:0000256" key="3">
    <source>
        <dbReference type="ARBA" id="ARBA00022676"/>
    </source>
</evidence>
<comment type="function">
    <text evidence="6">Catalyzes the transfer of a ribosyl phosphate group from 5-phosphoribose 1-diphosphate to orotate, leading to the formation of orotidine monophosphate (OMP).</text>
</comment>
<dbReference type="NCBIfam" id="TIGR00336">
    <property type="entry name" value="pyrE"/>
    <property type="match status" value="1"/>
</dbReference>
<comment type="caution">
    <text evidence="6">Lacks conserved residue(s) required for the propagation of feature annotation.</text>
</comment>
<organism evidence="8 9">
    <name type="scientific">Spiroplasma tabanidicola</name>
    <dbReference type="NCBI Taxonomy" id="324079"/>
    <lineage>
        <taxon>Bacteria</taxon>
        <taxon>Bacillati</taxon>
        <taxon>Mycoplasmatota</taxon>
        <taxon>Mollicutes</taxon>
        <taxon>Entomoplasmatales</taxon>
        <taxon>Spiroplasmataceae</taxon>
        <taxon>Spiroplasma</taxon>
    </lineage>
</organism>
<protein>
    <recommendedName>
        <fullName evidence="2 6">Orotate phosphoribosyltransferase</fullName>
        <shortName evidence="6">OPRT</shortName>
        <shortName evidence="6">OPRTase</shortName>
        <ecNumber evidence="2 6">2.4.2.10</ecNumber>
    </recommendedName>
</protein>
<dbReference type="GO" id="GO:0000287">
    <property type="term" value="F:magnesium ion binding"/>
    <property type="evidence" value="ECO:0007669"/>
    <property type="project" value="UniProtKB-UniRule"/>
</dbReference>
<feature type="binding site" evidence="6">
    <location>
        <position position="125"/>
    </location>
    <ligand>
        <name>orotate</name>
        <dbReference type="ChEBI" id="CHEBI:30839"/>
    </ligand>
</feature>
<proteinExistence type="inferred from homology"/>
<evidence type="ECO:0000256" key="1">
    <source>
        <dbReference type="ARBA" id="ARBA00004889"/>
    </source>
</evidence>
<keyword evidence="9" id="KW-1185">Reference proteome</keyword>
<dbReference type="SUPFAM" id="SSF53271">
    <property type="entry name" value="PRTase-like"/>
    <property type="match status" value="1"/>
</dbReference>
<accession>A0A6I6C8Q3</accession>
<dbReference type="GO" id="GO:0004588">
    <property type="term" value="F:orotate phosphoribosyltransferase activity"/>
    <property type="evidence" value="ECO:0007669"/>
    <property type="project" value="UniProtKB-UniRule"/>
</dbReference>
<comment type="cofactor">
    <cofactor evidence="6">
        <name>Mg(2+)</name>
        <dbReference type="ChEBI" id="CHEBI:18420"/>
    </cofactor>
</comment>
<dbReference type="PANTHER" id="PTHR19278:SF9">
    <property type="entry name" value="URIDINE 5'-MONOPHOSPHATE SYNTHASE"/>
    <property type="match status" value="1"/>
</dbReference>
<feature type="binding site" evidence="6">
    <location>
        <position position="99"/>
    </location>
    <ligand>
        <name>5-phospho-alpha-D-ribose 1-diphosphate</name>
        <dbReference type="ChEBI" id="CHEBI:58017"/>
        <note>ligand shared between dimeric partners</note>
    </ligand>
</feature>
<reference evidence="8 9" key="1">
    <citation type="submission" date="2019-11" db="EMBL/GenBank/DDBJ databases">
        <title>Complete genome sequence of Spiroplasma tabanidicola TAUS-1 (DSM 22603).</title>
        <authorList>
            <person name="Huang C.-T."/>
            <person name="Lin Y.-C."/>
            <person name="Kuo C.-H."/>
        </authorList>
    </citation>
    <scope>NUCLEOTIDE SEQUENCE [LARGE SCALE GENOMIC DNA]</scope>
    <source>
        <strain evidence="8 9">TAUS-1</strain>
    </source>
</reference>
<gene>
    <name evidence="6 8" type="primary">pyrE</name>
    <name evidence="8" type="ORF">STABA_v1c06870</name>
</gene>
<comment type="similarity">
    <text evidence="6">Belongs to the purine/pyrimidine phosphoribosyltransferase family. PyrE subfamily.</text>
</comment>
<dbReference type="KEGG" id="stab:STABA_v1c06870"/>
<evidence type="ECO:0000313" key="9">
    <source>
        <dbReference type="Proteomes" id="UP000424468"/>
    </source>
</evidence>
<dbReference type="InterPro" id="IPR004467">
    <property type="entry name" value="Or_phspho_trans_dom"/>
</dbReference>
<evidence type="ECO:0000256" key="6">
    <source>
        <dbReference type="HAMAP-Rule" id="MF_01208"/>
    </source>
</evidence>
<dbReference type="InterPro" id="IPR023031">
    <property type="entry name" value="OPRT"/>
</dbReference>
<comment type="catalytic activity">
    <reaction evidence="6">
        <text>orotidine 5'-phosphate + diphosphate = orotate + 5-phospho-alpha-D-ribose 1-diphosphate</text>
        <dbReference type="Rhea" id="RHEA:10380"/>
        <dbReference type="ChEBI" id="CHEBI:30839"/>
        <dbReference type="ChEBI" id="CHEBI:33019"/>
        <dbReference type="ChEBI" id="CHEBI:57538"/>
        <dbReference type="ChEBI" id="CHEBI:58017"/>
        <dbReference type="EC" id="2.4.2.10"/>
    </reaction>
</comment>
<dbReference type="UniPathway" id="UPA00070">
    <property type="reaction ID" value="UER00119"/>
</dbReference>
<dbReference type="RefSeq" id="WP_156006616.1">
    <property type="nucleotide sequence ID" value="NZ_CP046276.1"/>
</dbReference>
<dbReference type="CDD" id="cd06223">
    <property type="entry name" value="PRTases_typeI"/>
    <property type="match status" value="1"/>
</dbReference>
<feature type="binding site" description="in other chain" evidence="6">
    <location>
        <begin position="121"/>
        <end position="129"/>
    </location>
    <ligand>
        <name>5-phospho-alpha-D-ribose 1-diphosphate</name>
        <dbReference type="ChEBI" id="CHEBI:58017"/>
        <note>ligand shared between dimeric partners</note>
    </ligand>
</feature>
<dbReference type="GO" id="GO:0044205">
    <property type="term" value="P:'de novo' UMP biosynthetic process"/>
    <property type="evidence" value="ECO:0007669"/>
    <property type="project" value="UniProtKB-UniRule"/>
</dbReference>
<evidence type="ECO:0000259" key="7">
    <source>
        <dbReference type="Pfam" id="PF00156"/>
    </source>
</evidence>
<dbReference type="Pfam" id="PF00156">
    <property type="entry name" value="Pribosyltran"/>
    <property type="match status" value="1"/>
</dbReference>
<dbReference type="GO" id="GO:0019856">
    <property type="term" value="P:pyrimidine nucleobase biosynthetic process"/>
    <property type="evidence" value="ECO:0007669"/>
    <property type="project" value="TreeGrafter"/>
</dbReference>
<evidence type="ECO:0000256" key="5">
    <source>
        <dbReference type="ARBA" id="ARBA00022975"/>
    </source>
</evidence>
<keyword evidence="5 6" id="KW-0665">Pyrimidine biosynthesis</keyword>